<proteinExistence type="predicted"/>
<dbReference type="Pfam" id="PF22584">
    <property type="entry name" value="CFAP143"/>
    <property type="match status" value="1"/>
</dbReference>
<name>A0A672JNU8_SALFA</name>
<dbReference type="PANTHER" id="PTHR15510:SF5">
    <property type="entry name" value="SPERM-ASSOCIATED ANTIGEN 8"/>
    <property type="match status" value="1"/>
</dbReference>
<protein>
    <recommendedName>
        <fullName evidence="4">Sperm associated antigen 8</fullName>
    </recommendedName>
</protein>
<keyword evidence="3" id="KW-1185">Reference proteome</keyword>
<sequence length="153" mass="17305">DTMTEQGETAKRAAAKCLQHNWVEERAVAGLDTAEDKRRIQRHGHTGILTLDLGAKMENTTTLKSAFVAPKSPGVRRRGTEERRAAMNPPAPKPEYRSTTQRDFSAQGFLPLPLQSTNGHDYKTEQAVTFWSENYRRIQVCRPLLFLFSSLFV</sequence>
<evidence type="ECO:0000313" key="2">
    <source>
        <dbReference type="Ensembl" id="ENSSFAP00005054929.1"/>
    </source>
</evidence>
<dbReference type="GO" id="GO:0005737">
    <property type="term" value="C:cytoplasm"/>
    <property type="evidence" value="ECO:0007669"/>
    <property type="project" value="TreeGrafter"/>
</dbReference>
<organism evidence="2 3">
    <name type="scientific">Salarias fasciatus</name>
    <name type="common">Jewelled blenny</name>
    <name type="synonym">Blennius fasciatus</name>
    <dbReference type="NCBI Taxonomy" id="181472"/>
    <lineage>
        <taxon>Eukaryota</taxon>
        <taxon>Metazoa</taxon>
        <taxon>Chordata</taxon>
        <taxon>Craniata</taxon>
        <taxon>Vertebrata</taxon>
        <taxon>Euteleostomi</taxon>
        <taxon>Actinopterygii</taxon>
        <taxon>Neopterygii</taxon>
        <taxon>Teleostei</taxon>
        <taxon>Neoteleostei</taxon>
        <taxon>Acanthomorphata</taxon>
        <taxon>Ovalentaria</taxon>
        <taxon>Blenniimorphae</taxon>
        <taxon>Blenniiformes</taxon>
        <taxon>Blennioidei</taxon>
        <taxon>Blenniidae</taxon>
        <taxon>Salariinae</taxon>
        <taxon>Salarias</taxon>
    </lineage>
</organism>
<dbReference type="OMA" id="SKMESMT"/>
<dbReference type="GO" id="GO:0045944">
    <property type="term" value="P:positive regulation of transcription by RNA polymerase II"/>
    <property type="evidence" value="ECO:0007669"/>
    <property type="project" value="TreeGrafter"/>
</dbReference>
<dbReference type="Proteomes" id="UP000472267">
    <property type="component" value="Unassembled WGS sequence"/>
</dbReference>
<dbReference type="InterPro" id="IPR026124">
    <property type="entry name" value="Sperm-assoc_Ag8"/>
</dbReference>
<dbReference type="FunCoup" id="A0A672JNU8">
    <property type="interactions" value="1"/>
</dbReference>
<dbReference type="GO" id="GO:0005634">
    <property type="term" value="C:nucleus"/>
    <property type="evidence" value="ECO:0007669"/>
    <property type="project" value="TreeGrafter"/>
</dbReference>
<dbReference type="AlphaFoldDB" id="A0A672JNU8"/>
<evidence type="ECO:0000313" key="3">
    <source>
        <dbReference type="Proteomes" id="UP000472267"/>
    </source>
</evidence>
<dbReference type="PANTHER" id="PTHR15510">
    <property type="entry name" value="SPERM-ASSOCIATED ANTIGEN 8"/>
    <property type="match status" value="1"/>
</dbReference>
<evidence type="ECO:0000256" key="1">
    <source>
        <dbReference type="SAM" id="MobiDB-lite"/>
    </source>
</evidence>
<dbReference type="Ensembl" id="ENSSFAT00005056617.1">
    <property type="protein sequence ID" value="ENSSFAP00005054929.1"/>
    <property type="gene ID" value="ENSSFAG00005026106.1"/>
</dbReference>
<accession>A0A672JNU8</accession>
<feature type="region of interest" description="Disordered" evidence="1">
    <location>
        <begin position="72"/>
        <end position="102"/>
    </location>
</feature>
<dbReference type="GO" id="GO:0008017">
    <property type="term" value="F:microtubule binding"/>
    <property type="evidence" value="ECO:0007669"/>
    <property type="project" value="InterPro"/>
</dbReference>
<evidence type="ECO:0008006" key="4">
    <source>
        <dbReference type="Google" id="ProtNLM"/>
    </source>
</evidence>
<reference evidence="2" key="2">
    <citation type="submission" date="2025-09" db="UniProtKB">
        <authorList>
            <consortium name="Ensembl"/>
        </authorList>
    </citation>
    <scope>IDENTIFICATION</scope>
</reference>
<reference evidence="2" key="1">
    <citation type="submission" date="2025-08" db="UniProtKB">
        <authorList>
            <consortium name="Ensembl"/>
        </authorList>
    </citation>
    <scope>IDENTIFICATION</scope>
</reference>
<dbReference type="InParanoid" id="A0A672JNU8"/>